<reference evidence="9 10" key="1">
    <citation type="journal article" date="2013" name="Environ. Microbiol.">
        <title>Complete genome, catabolic sub-proteomes and key-metabolites of Desulfobacula toluolica Tol2, a marine, aromatic compound-degrading, sulfate-reducing bacterium.</title>
        <authorList>
            <person name="Wohlbrand L."/>
            <person name="Jacob J.H."/>
            <person name="Kube M."/>
            <person name="Mussmann M."/>
            <person name="Jarling R."/>
            <person name="Beck A."/>
            <person name="Amann R."/>
            <person name="Wilkes H."/>
            <person name="Reinhardt R."/>
            <person name="Rabus R."/>
        </authorList>
    </citation>
    <scope>NUCLEOTIDE SEQUENCE [LARGE SCALE GENOMIC DNA]</scope>
    <source>
        <strain evidence="10">DSM 7467 / Tol2</strain>
    </source>
</reference>
<dbReference type="InterPro" id="IPR006368">
    <property type="entry name" value="GDP_Man_deHydtase"/>
</dbReference>
<dbReference type="EMBL" id="FO203503">
    <property type="protein sequence ID" value="CCK79571.1"/>
    <property type="molecule type" value="Genomic_DNA"/>
</dbReference>
<evidence type="ECO:0000256" key="4">
    <source>
        <dbReference type="ARBA" id="ARBA00011989"/>
    </source>
</evidence>
<evidence type="ECO:0000256" key="7">
    <source>
        <dbReference type="HAMAP-Rule" id="MF_00955"/>
    </source>
</evidence>
<dbReference type="InterPro" id="IPR016040">
    <property type="entry name" value="NAD(P)-bd_dom"/>
</dbReference>
<dbReference type="KEGG" id="dto:TOL2_C14080"/>
<dbReference type="PANTHER" id="PTHR43715">
    <property type="entry name" value="GDP-MANNOSE 4,6-DEHYDRATASE"/>
    <property type="match status" value="1"/>
</dbReference>
<dbReference type="SUPFAM" id="SSF51735">
    <property type="entry name" value="NAD(P)-binding Rossmann-fold domains"/>
    <property type="match status" value="1"/>
</dbReference>
<evidence type="ECO:0000256" key="2">
    <source>
        <dbReference type="ARBA" id="ARBA00001937"/>
    </source>
</evidence>
<dbReference type="InterPro" id="IPR036291">
    <property type="entry name" value="NAD(P)-bd_dom_sf"/>
</dbReference>
<keyword evidence="7" id="KW-0521">NADP</keyword>
<comment type="catalytic activity">
    <reaction evidence="1 7">
        <text>GDP-alpha-D-mannose = GDP-4-dehydro-alpha-D-rhamnose + H2O</text>
        <dbReference type="Rhea" id="RHEA:23820"/>
        <dbReference type="ChEBI" id="CHEBI:15377"/>
        <dbReference type="ChEBI" id="CHEBI:57527"/>
        <dbReference type="ChEBI" id="CHEBI:57964"/>
        <dbReference type="EC" id="4.2.1.47"/>
    </reaction>
</comment>
<dbReference type="OrthoDB" id="9779041at2"/>
<evidence type="ECO:0000256" key="1">
    <source>
        <dbReference type="ARBA" id="ARBA00000188"/>
    </source>
</evidence>
<dbReference type="AlphaFoldDB" id="K0NER5"/>
<dbReference type="STRING" id="651182.TOL2_C14080"/>
<dbReference type="HOGENOM" id="CLU_007383_14_0_7"/>
<evidence type="ECO:0000259" key="8">
    <source>
        <dbReference type="Pfam" id="PF16363"/>
    </source>
</evidence>
<dbReference type="Gene3D" id="3.90.25.10">
    <property type="entry name" value="UDP-galactose 4-epimerase, domain 1"/>
    <property type="match status" value="1"/>
</dbReference>
<dbReference type="Proteomes" id="UP000007347">
    <property type="component" value="Chromosome"/>
</dbReference>
<accession>K0NER5</accession>
<dbReference type="Gene3D" id="3.40.50.720">
    <property type="entry name" value="NAD(P)-binding Rossmann-like Domain"/>
    <property type="match status" value="1"/>
</dbReference>
<evidence type="ECO:0000256" key="5">
    <source>
        <dbReference type="ARBA" id="ARBA00023239"/>
    </source>
</evidence>
<name>K0NER5_DESTT</name>
<dbReference type="Pfam" id="PF16363">
    <property type="entry name" value="GDP_Man_Dehyd"/>
    <property type="match status" value="1"/>
</dbReference>
<feature type="domain" description="NAD(P)-binding" evidence="8">
    <location>
        <begin position="5"/>
        <end position="349"/>
    </location>
</feature>
<evidence type="ECO:0000256" key="3">
    <source>
        <dbReference type="ARBA" id="ARBA00009263"/>
    </source>
</evidence>
<dbReference type="RefSeq" id="WP_014956918.1">
    <property type="nucleotide sequence ID" value="NC_018645.1"/>
</dbReference>
<comment type="caution">
    <text evidence="7">Lacks conserved residue(s) required for the propagation of feature annotation.</text>
</comment>
<keyword evidence="5 7" id="KW-0456">Lyase</keyword>
<dbReference type="FunFam" id="3.40.50.720:FF:000924">
    <property type="entry name" value="GDP-mannose 4,6 dehydratase"/>
    <property type="match status" value="1"/>
</dbReference>
<comment type="cofactor">
    <cofactor evidence="2 7">
        <name>NADP(+)</name>
        <dbReference type="ChEBI" id="CHEBI:58349"/>
    </cofactor>
</comment>
<dbReference type="EC" id="4.2.1.47" evidence="4 7"/>
<evidence type="ECO:0000313" key="10">
    <source>
        <dbReference type="Proteomes" id="UP000007347"/>
    </source>
</evidence>
<evidence type="ECO:0000313" key="9">
    <source>
        <dbReference type="EMBL" id="CCK79571.1"/>
    </source>
</evidence>
<dbReference type="CDD" id="cd05260">
    <property type="entry name" value="GDP_MD_SDR_e"/>
    <property type="match status" value="1"/>
</dbReference>
<dbReference type="PANTHER" id="PTHR43715:SF1">
    <property type="entry name" value="GDP-MANNOSE 4,6 DEHYDRATASE"/>
    <property type="match status" value="1"/>
</dbReference>
<comment type="similarity">
    <text evidence="3 7">Belongs to the NAD(P)-dependent epimerase/dehydratase family. GDP-mannose 4,6-dehydratase subfamily.</text>
</comment>
<sequence>MKKALITGITGQDGAYLTEFLINKDYEVHGIKRRSSSFNTHRIDHLYQEQHVKDRNLILHYGDMTDSSNLIRIVQKVQPDEVYNLAAQSHVAVSFEAPEYTADTDALGTLRLLEAIKTLNLHKTCRFYQASTSELFGKVQEFPQTEKTPFHPRSPYAVAKMYAYWIVVNYREAYGMYACNGILFNHESHLRGETFVTRKITRALARIVLGLKDCVYLGNLDAKRDWGHAKDYVEMQWLMLQQEIPDDFVIATGIQHSVRQFVEIAAKELGITLGWEGSGVEEKGIVDTVVPDKTKFHGKQLKPGDVIVQIDPRYFRPAEVETLLGDSSKANKELGWKPQISFQELVREMVCYDMEEAKRDAFCKQEGFRVWDFHE</sequence>
<dbReference type="GO" id="GO:0042351">
    <property type="term" value="P:'de novo' GDP-L-fucose biosynthetic process"/>
    <property type="evidence" value="ECO:0007669"/>
    <property type="project" value="TreeGrafter"/>
</dbReference>
<dbReference type="GO" id="GO:0070401">
    <property type="term" value="F:NADP+ binding"/>
    <property type="evidence" value="ECO:0007669"/>
    <property type="project" value="UniProtKB-UniRule"/>
</dbReference>
<dbReference type="PATRIC" id="fig|651182.5.peg.1686"/>
<dbReference type="HAMAP" id="MF_00955">
    <property type="entry name" value="GDP_Man_dehydratase"/>
    <property type="match status" value="1"/>
</dbReference>
<dbReference type="GO" id="GO:0008446">
    <property type="term" value="F:GDP-mannose 4,6-dehydratase activity"/>
    <property type="evidence" value="ECO:0007669"/>
    <property type="project" value="UniProtKB-UniRule"/>
</dbReference>
<comment type="function">
    <text evidence="6 7">Catalyzes the conversion of GDP-D-mannose to GDP-4-dehydro-6-deoxy-D-mannose.</text>
</comment>
<protein>
    <recommendedName>
        <fullName evidence="4 7">GDP-mannose 4,6-dehydratase</fullName>
        <ecNumber evidence="4 7">4.2.1.47</ecNumber>
    </recommendedName>
    <alternativeName>
        <fullName evidence="7">GDP-D-mannose dehydratase</fullName>
    </alternativeName>
</protein>
<keyword evidence="10" id="KW-1185">Reference proteome</keyword>
<dbReference type="NCBIfam" id="TIGR01472">
    <property type="entry name" value="gmd"/>
    <property type="match status" value="1"/>
</dbReference>
<proteinExistence type="inferred from homology"/>
<evidence type="ECO:0000256" key="6">
    <source>
        <dbReference type="ARBA" id="ARBA00059383"/>
    </source>
</evidence>
<gene>
    <name evidence="7 9" type="primary">gmd</name>
    <name evidence="9" type="ordered locus">TOL2_C14080</name>
</gene>
<organism evidence="9 10">
    <name type="scientific">Desulfobacula toluolica (strain DSM 7467 / Tol2)</name>
    <dbReference type="NCBI Taxonomy" id="651182"/>
    <lineage>
        <taxon>Bacteria</taxon>
        <taxon>Pseudomonadati</taxon>
        <taxon>Thermodesulfobacteriota</taxon>
        <taxon>Desulfobacteria</taxon>
        <taxon>Desulfobacterales</taxon>
        <taxon>Desulfobacteraceae</taxon>
        <taxon>Desulfobacula</taxon>
    </lineage>
</organism>